<evidence type="ECO:0000259" key="1">
    <source>
        <dbReference type="Pfam" id="PF18058"/>
    </source>
</evidence>
<keyword evidence="3" id="KW-1185">Reference proteome</keyword>
<proteinExistence type="predicted"/>
<dbReference type="RefSeq" id="WP_328014778.1">
    <property type="nucleotide sequence ID" value="NZ_JARTFS010000001.1"/>
</dbReference>
<feature type="domain" description="SbsC C-terminal" evidence="1">
    <location>
        <begin position="28"/>
        <end position="99"/>
    </location>
</feature>
<comment type="caution">
    <text evidence="2">The sequence shown here is derived from an EMBL/GenBank/DDBJ whole genome shotgun (WGS) entry which is preliminary data.</text>
</comment>
<protein>
    <recommendedName>
        <fullName evidence="1">SbsC C-terminal domain-containing protein</fullName>
    </recommendedName>
</protein>
<dbReference type="SUPFAM" id="SSF48208">
    <property type="entry name" value="Six-hairpin glycosidases"/>
    <property type="match status" value="1"/>
</dbReference>
<dbReference type="Gene3D" id="1.20.58.780">
    <property type="match status" value="1"/>
</dbReference>
<dbReference type="EMBL" id="JARTFS010000001">
    <property type="protein sequence ID" value="MED4400197.1"/>
    <property type="molecule type" value="Genomic_DNA"/>
</dbReference>
<dbReference type="InterPro" id="IPR008928">
    <property type="entry name" value="6-hairpin_glycosidase_sf"/>
</dbReference>
<evidence type="ECO:0000313" key="3">
    <source>
        <dbReference type="Proteomes" id="UP001342826"/>
    </source>
</evidence>
<gene>
    <name evidence="2" type="ORF">P9271_02340</name>
</gene>
<reference evidence="2 3" key="1">
    <citation type="submission" date="2023-03" db="EMBL/GenBank/DDBJ databases">
        <title>Bacillus Genome Sequencing.</title>
        <authorList>
            <person name="Dunlap C."/>
        </authorList>
    </citation>
    <scope>NUCLEOTIDE SEQUENCE [LARGE SCALE GENOMIC DNA]</scope>
    <source>
        <strain evidence="2 3">NRS-1717</strain>
    </source>
</reference>
<dbReference type="Pfam" id="PF18058">
    <property type="entry name" value="SbsC_C"/>
    <property type="match status" value="1"/>
</dbReference>
<accession>A0ABU6NSS8</accession>
<sequence length="631" mass="74138">MKQLRAVLVLVFIIFSFLIPHNVDASITKQHKDAVTQGEQLRKLTAQYNQLILTNDIEKVNRFYDQFTSQLKKTEIMIGRVPGKTIRKQLNEKYVRPAKIARERTIYEVSQYRFMNIIQAKLSQVNIETAQQDFKKLDRLVERSAAIKIAGNYKPLPLKIQQDLQRKYTQLKNQYEELVRSLDPNNPNYLFPKLTELKGKWSGLSENEKKDIIQKDAWTLVGDTKYIGYLPKHLAFLYHLTGDEQYKTMVKEFIPLFEKYYLKKGRLQSIEYQNTGWWYRDQFARDNRSLFEAYKYTEIPEVLDFVDNQASMWIEQVPRSTNIGFNIFPYGISDAGKIGPIEINPNQNIQIATLFSYLYWEPESKFYQSALAKDIVLNEIGAVLSLQKKNGSLPLTQNLPLVEDTNYGGYSGNMLYQLAQVWGNEKWMKSAVNIGNWLYREYSMDHPWNTKEDAPNYAIDRINSFNLISRVLQFYAAGVPDEKVREWINFAEKRFPDEKLYLLERWYIYQSIPRSYLDSKIYVKNQLSPEVYSDFYSDKGSIRIIAEEIVQASVKIVKLNENETIENITFKDDFNKEIQPEKGRYKITSEAKTANGKITTDIKTITLNEDILYSLHTMLFDKNHRFYQKLK</sequence>
<dbReference type="Proteomes" id="UP001342826">
    <property type="component" value="Unassembled WGS sequence"/>
</dbReference>
<dbReference type="InterPro" id="IPR041378">
    <property type="entry name" value="S-layer_SbsC_C"/>
</dbReference>
<organism evidence="2 3">
    <name type="scientific">Metabacillus fastidiosus</name>
    <dbReference type="NCBI Taxonomy" id="1458"/>
    <lineage>
        <taxon>Bacteria</taxon>
        <taxon>Bacillati</taxon>
        <taxon>Bacillota</taxon>
        <taxon>Bacilli</taxon>
        <taxon>Bacillales</taxon>
        <taxon>Bacillaceae</taxon>
        <taxon>Metabacillus</taxon>
    </lineage>
</organism>
<name>A0ABU6NSS8_9BACI</name>
<evidence type="ECO:0000313" key="2">
    <source>
        <dbReference type="EMBL" id="MED4400197.1"/>
    </source>
</evidence>